<dbReference type="SUPFAM" id="SSF55729">
    <property type="entry name" value="Acyl-CoA N-acyltransferases (Nat)"/>
    <property type="match status" value="1"/>
</dbReference>
<name>A0A7C6A8Y8_UNCW3</name>
<protein>
    <submittedName>
        <fullName evidence="2">GNAT family N-acetyltransferase</fullName>
    </submittedName>
</protein>
<dbReference type="InterPro" id="IPR039968">
    <property type="entry name" value="BcerS-like"/>
</dbReference>
<dbReference type="PANTHER" id="PTHR41368:SF1">
    <property type="entry name" value="PROTEIN YGHO"/>
    <property type="match status" value="1"/>
</dbReference>
<keyword evidence="2" id="KW-0808">Transferase</keyword>
<dbReference type="PANTHER" id="PTHR41368">
    <property type="entry name" value="PROTEIN YGHO"/>
    <property type="match status" value="1"/>
</dbReference>
<dbReference type="InterPro" id="IPR016181">
    <property type="entry name" value="Acyl_CoA_acyltransferase"/>
</dbReference>
<evidence type="ECO:0000259" key="1">
    <source>
        <dbReference type="PROSITE" id="PS51186"/>
    </source>
</evidence>
<proteinExistence type="predicted"/>
<comment type="caution">
    <text evidence="2">The sequence shown here is derived from an EMBL/GenBank/DDBJ whole genome shotgun (WGS) entry which is preliminary data.</text>
</comment>
<dbReference type="Pfam" id="PF00583">
    <property type="entry name" value="Acetyltransf_1"/>
    <property type="match status" value="1"/>
</dbReference>
<dbReference type="AlphaFoldDB" id="A0A7C6A8Y8"/>
<accession>A0A7C6A8Y8</accession>
<reference evidence="2" key="1">
    <citation type="journal article" date="2020" name="mSystems">
        <title>Genome- and Community-Level Interaction Insights into Carbon Utilization and Element Cycling Functions of Hydrothermarchaeota in Hydrothermal Sediment.</title>
        <authorList>
            <person name="Zhou Z."/>
            <person name="Liu Y."/>
            <person name="Xu W."/>
            <person name="Pan J."/>
            <person name="Luo Z.H."/>
            <person name="Li M."/>
        </authorList>
    </citation>
    <scope>NUCLEOTIDE SEQUENCE [LARGE SCALE GENOMIC DNA]</scope>
    <source>
        <strain evidence="2">SpSt-876</strain>
    </source>
</reference>
<dbReference type="PROSITE" id="PS51186">
    <property type="entry name" value="GNAT"/>
    <property type="match status" value="1"/>
</dbReference>
<sequence length="373" mass="43270">MKLAITRIENEKELDKFVKFPLKLYQNDKNYVSPLFNDVKRTLNPQKNPFFKHAEQALFIAQADKNILGRIAAIIDYNYIQYHQKKVGYFGFFEVVNNYSVASALLDTAKNWLKAKGMERMLGPANPALYDECGFLIEGFDSPPMIKMPYNPKYYIDLVERYGMEKDKDLFAYSIRTDQPVPEKLKRVIEAIKNKPGLVVRRVDFSRMEEEKRNIKEIYNNAWSANWDFAPLTDAEIDDLFKLLKPLAKPEMIPIVEINGEPAGMSIALPNYNEILIKLKGQLFPFGIVTFLLEKDKIKSARLWALGVKDKFRKMGLDALLYYETFAGAKKLGIEWGEVSWILEDNLDIQRPILLWGCKLYKKYRIYGIDITA</sequence>
<feature type="domain" description="N-acetyltransferase" evidence="1">
    <location>
        <begin position="22"/>
        <end position="169"/>
    </location>
</feature>
<dbReference type="Gene3D" id="3.40.630.30">
    <property type="match status" value="1"/>
</dbReference>
<dbReference type="EMBL" id="DTLI01000095">
    <property type="protein sequence ID" value="HHS51947.1"/>
    <property type="molecule type" value="Genomic_DNA"/>
</dbReference>
<dbReference type="InterPro" id="IPR000182">
    <property type="entry name" value="GNAT_dom"/>
</dbReference>
<evidence type="ECO:0000313" key="2">
    <source>
        <dbReference type="EMBL" id="HHS51947.1"/>
    </source>
</evidence>
<gene>
    <name evidence="2" type="ORF">ENW73_03635</name>
</gene>
<organism evidence="2">
    <name type="scientific">candidate division WOR-3 bacterium</name>
    <dbReference type="NCBI Taxonomy" id="2052148"/>
    <lineage>
        <taxon>Bacteria</taxon>
        <taxon>Bacteria division WOR-3</taxon>
    </lineage>
</organism>
<dbReference type="GO" id="GO:0016747">
    <property type="term" value="F:acyltransferase activity, transferring groups other than amino-acyl groups"/>
    <property type="evidence" value="ECO:0007669"/>
    <property type="project" value="InterPro"/>
</dbReference>